<dbReference type="InterPro" id="IPR022234">
    <property type="entry name" value="DUF3759"/>
</dbReference>
<proteinExistence type="predicted"/>
<reference evidence="2" key="1">
    <citation type="submission" date="2015-07" db="EMBL/GenBank/DDBJ databases">
        <title>Transcriptome Assembly of Anthurium amnicola.</title>
        <authorList>
            <person name="Suzuki J."/>
        </authorList>
    </citation>
    <scope>NUCLEOTIDE SEQUENCE</scope>
</reference>
<dbReference type="AlphaFoldDB" id="A0A1D1YT27"/>
<dbReference type="PANTHER" id="PTHR37450:SF1">
    <property type="entry name" value="CIPC PROTEIN"/>
    <property type="match status" value="1"/>
</dbReference>
<feature type="compositionally biased region" description="Basic and acidic residues" evidence="1">
    <location>
        <begin position="11"/>
        <end position="25"/>
    </location>
</feature>
<feature type="region of interest" description="Disordered" evidence="1">
    <location>
        <begin position="1"/>
        <end position="25"/>
    </location>
</feature>
<dbReference type="EMBL" id="GDJX01010170">
    <property type="protein sequence ID" value="JAT57766.1"/>
    <property type="molecule type" value="Transcribed_RNA"/>
</dbReference>
<dbReference type="PANTHER" id="PTHR37450">
    <property type="entry name" value="CIPC PROTEIN"/>
    <property type="match status" value="1"/>
</dbReference>
<name>A0A1D1YT27_9ARAE</name>
<dbReference type="Pfam" id="PF12585">
    <property type="entry name" value="DUF3759"/>
    <property type="match status" value="1"/>
</dbReference>
<protein>
    <submittedName>
        <fullName evidence="2">3-hydroxy-3-methylglutaryl-coenzyme A reductase</fullName>
    </submittedName>
</protein>
<gene>
    <name evidence="2" type="primary">hmgA_3</name>
    <name evidence="2" type="ORF">g.147691</name>
</gene>
<organism evidence="2">
    <name type="scientific">Anthurium amnicola</name>
    <dbReference type="NCBI Taxonomy" id="1678845"/>
    <lineage>
        <taxon>Eukaryota</taxon>
        <taxon>Viridiplantae</taxon>
        <taxon>Streptophyta</taxon>
        <taxon>Embryophyta</taxon>
        <taxon>Tracheophyta</taxon>
        <taxon>Spermatophyta</taxon>
        <taxon>Magnoliopsida</taxon>
        <taxon>Liliopsida</taxon>
        <taxon>Araceae</taxon>
        <taxon>Pothoideae</taxon>
        <taxon>Potheae</taxon>
        <taxon>Anthurium</taxon>
    </lineage>
</organism>
<accession>A0A1D1YT27</accession>
<sequence>MGFFDNFTHSDAQDHHSEVYGKEHKGHLSHEVIAGAAAFEAVKAYENKRKEEGHPTKHALAKEIFAGLAAAEIDKLVETKGLDYLDKEKAKKHAKEAAEKLYTDKYENCDD</sequence>
<evidence type="ECO:0000256" key="1">
    <source>
        <dbReference type="SAM" id="MobiDB-lite"/>
    </source>
</evidence>
<evidence type="ECO:0000313" key="2">
    <source>
        <dbReference type="EMBL" id="JAT57766.1"/>
    </source>
</evidence>